<keyword evidence="3" id="KW-1185">Reference proteome</keyword>
<protein>
    <submittedName>
        <fullName evidence="2">Uncharacterized protein</fullName>
    </submittedName>
</protein>
<dbReference type="EMBL" id="FZNP01000001">
    <property type="protein sequence ID" value="SNR27292.1"/>
    <property type="molecule type" value="Genomic_DNA"/>
</dbReference>
<evidence type="ECO:0000313" key="3">
    <source>
        <dbReference type="Proteomes" id="UP000198420"/>
    </source>
</evidence>
<dbReference type="AlphaFoldDB" id="A0A238UY97"/>
<organism evidence="2 3">
    <name type="scientific">Actinomadura mexicana</name>
    <dbReference type="NCBI Taxonomy" id="134959"/>
    <lineage>
        <taxon>Bacteria</taxon>
        <taxon>Bacillati</taxon>
        <taxon>Actinomycetota</taxon>
        <taxon>Actinomycetes</taxon>
        <taxon>Streptosporangiales</taxon>
        <taxon>Thermomonosporaceae</taxon>
        <taxon>Actinomadura</taxon>
    </lineage>
</organism>
<evidence type="ECO:0000313" key="2">
    <source>
        <dbReference type="EMBL" id="SNR27292.1"/>
    </source>
</evidence>
<accession>A0A238UY97</accession>
<feature type="compositionally biased region" description="Basic and acidic residues" evidence="1">
    <location>
        <begin position="1"/>
        <end position="10"/>
    </location>
</feature>
<gene>
    <name evidence="2" type="ORF">SAMN06265355_101646</name>
</gene>
<evidence type="ECO:0000256" key="1">
    <source>
        <dbReference type="SAM" id="MobiDB-lite"/>
    </source>
</evidence>
<reference evidence="3" key="1">
    <citation type="submission" date="2017-06" db="EMBL/GenBank/DDBJ databases">
        <authorList>
            <person name="Varghese N."/>
            <person name="Submissions S."/>
        </authorList>
    </citation>
    <scope>NUCLEOTIDE SEQUENCE [LARGE SCALE GENOMIC DNA]</scope>
    <source>
        <strain evidence="3">DSM 44485</strain>
    </source>
</reference>
<sequence>MIAGLHHDPRTNGLPPPGSAEDAGVAEGVTAGLWEHAQAVRPVADLDPAEPVEVEIAYTSEL</sequence>
<proteinExistence type="predicted"/>
<dbReference type="Proteomes" id="UP000198420">
    <property type="component" value="Unassembled WGS sequence"/>
</dbReference>
<name>A0A238UY97_9ACTN</name>
<feature type="region of interest" description="Disordered" evidence="1">
    <location>
        <begin position="1"/>
        <end position="30"/>
    </location>
</feature>